<dbReference type="STRING" id="1818881.A3196_11970"/>
<organism evidence="3 4">
    <name type="scientific">Candidatus Thiodiazotropha endoloripes</name>
    <dbReference type="NCBI Taxonomy" id="1818881"/>
    <lineage>
        <taxon>Bacteria</taxon>
        <taxon>Pseudomonadati</taxon>
        <taxon>Pseudomonadota</taxon>
        <taxon>Gammaproteobacteria</taxon>
        <taxon>Chromatiales</taxon>
        <taxon>Sedimenticolaceae</taxon>
        <taxon>Candidatus Thiodiazotropha</taxon>
    </lineage>
</organism>
<keyword evidence="3" id="KW-0223">Dioxygenase</keyword>
<evidence type="ECO:0000313" key="4">
    <source>
        <dbReference type="Proteomes" id="UP000094849"/>
    </source>
</evidence>
<evidence type="ECO:0000259" key="2">
    <source>
        <dbReference type="Pfam" id="PF02668"/>
    </source>
</evidence>
<dbReference type="Gene3D" id="3.60.130.10">
    <property type="entry name" value="Clavaminate synthase-like"/>
    <property type="match status" value="1"/>
</dbReference>
<dbReference type="SUPFAM" id="SSF51197">
    <property type="entry name" value="Clavaminate synthase-like"/>
    <property type="match status" value="1"/>
</dbReference>
<dbReference type="InterPro" id="IPR003819">
    <property type="entry name" value="TauD/TfdA-like"/>
</dbReference>
<comment type="caution">
    <text evidence="3">The sequence shown here is derived from an EMBL/GenBank/DDBJ whole genome shotgun (WGS) entry which is preliminary data.</text>
</comment>
<keyword evidence="1" id="KW-0560">Oxidoreductase</keyword>
<dbReference type="AlphaFoldDB" id="A0A1E2URP4"/>
<proteinExistence type="predicted"/>
<protein>
    <submittedName>
        <fullName evidence="3">Taurine catabolism dioxygenase TauD</fullName>
    </submittedName>
</protein>
<gene>
    <name evidence="3" type="ORF">A3196_11970</name>
</gene>
<evidence type="ECO:0000313" key="3">
    <source>
        <dbReference type="EMBL" id="ODB97413.1"/>
    </source>
</evidence>
<accession>A0A1E2URP4</accession>
<dbReference type="EMBL" id="LVJZ01000003">
    <property type="protein sequence ID" value="ODB97413.1"/>
    <property type="molecule type" value="Genomic_DNA"/>
</dbReference>
<keyword evidence="4" id="KW-1185">Reference proteome</keyword>
<dbReference type="Pfam" id="PF02668">
    <property type="entry name" value="TauD"/>
    <property type="match status" value="1"/>
</dbReference>
<evidence type="ECO:0000256" key="1">
    <source>
        <dbReference type="ARBA" id="ARBA00023002"/>
    </source>
</evidence>
<reference evidence="3 4" key="1">
    <citation type="submission" date="2016-03" db="EMBL/GenBank/DDBJ databases">
        <title>Chemosynthetic sulphur-oxidizing symbionts of marine invertebrate animals are capable of nitrogen fixation.</title>
        <authorList>
            <person name="Petersen J.M."/>
            <person name="Kemper A."/>
            <person name="Gruber-Vodicka H."/>
            <person name="Cardini U."/>
            <person name="Geest Mvander."/>
            <person name="Kleiner M."/>
            <person name="Bulgheresi S."/>
            <person name="Fussmann M."/>
            <person name="Herbold C."/>
            <person name="Seah B.K.B."/>
            <person name="Antony C.Paul."/>
            <person name="Liu D."/>
            <person name="Belitz A."/>
            <person name="Weber M."/>
        </authorList>
    </citation>
    <scope>NUCLEOTIDE SEQUENCE [LARGE SCALE GENOMIC DNA]</scope>
    <source>
        <strain evidence="3">G_D</strain>
    </source>
</reference>
<dbReference type="RefSeq" id="WP_069024513.1">
    <property type="nucleotide sequence ID" value="NZ_LVJZ01000003.1"/>
</dbReference>
<sequence length="309" mass="34946">MPSQALSPFNPDNSDSYAAWRDAKLRHYPSSLETLIVEIGDPRNLTQAEHDRIQQLCRKSNMAIWAGLSGHDADKQIIRQLGSRFGLQRLDHNMCADNDAITSLTVQSDALHRGYIPYSDRPIAWHTDGYYNDLQHQIHGLLLHCVNPAATGGENDLLDHEIVFIRIMDENPDYIRALMHPQAMTIPANVVDGEEIRPARSGPVFAIYPDGHLHMRYTDRSRSIAWREDACLSEAVSFLKSILHTPSEWHFRGKLMAGQGLICNNVLHTRSGFEDGETPRLIYRARYFDRLHGCEPRLSNSAQRNAGTG</sequence>
<feature type="domain" description="TauD/TfdA-like" evidence="2">
    <location>
        <begin position="37"/>
        <end position="285"/>
    </location>
</feature>
<dbReference type="Proteomes" id="UP000094849">
    <property type="component" value="Unassembled WGS sequence"/>
</dbReference>
<name>A0A1E2URP4_9GAMM</name>
<dbReference type="InterPro" id="IPR042098">
    <property type="entry name" value="TauD-like_sf"/>
</dbReference>
<dbReference type="GO" id="GO:0016706">
    <property type="term" value="F:2-oxoglutarate-dependent dioxygenase activity"/>
    <property type="evidence" value="ECO:0007669"/>
    <property type="project" value="UniProtKB-ARBA"/>
</dbReference>